<dbReference type="NCBIfam" id="NF038039">
    <property type="entry name" value="WGxxGxxG-CTERM"/>
    <property type="match status" value="1"/>
</dbReference>
<dbReference type="RefSeq" id="WP_368008989.1">
    <property type="nucleotide sequence ID" value="NZ_JAMXFF010000053.1"/>
</dbReference>
<feature type="region of interest" description="Disordered" evidence="1">
    <location>
        <begin position="87"/>
        <end position="111"/>
    </location>
</feature>
<reference evidence="3 4" key="1">
    <citation type="journal article" date="2022" name="Front. Microbiol.">
        <title>High genomic differentiation and limited gene flow indicate recent cryptic speciation within the genus Laspinema (cyanobacteria).</title>
        <authorList>
            <person name="Stanojkovic A."/>
            <person name="Skoupy S."/>
            <person name="Skaloud P."/>
            <person name="Dvorak P."/>
        </authorList>
    </citation>
    <scope>NUCLEOTIDE SEQUENCE [LARGE SCALE GENOMIC DNA]</scope>
    <source>
        <strain evidence="3 4">D2a</strain>
    </source>
</reference>
<gene>
    <name evidence="3" type="ORF">NG799_24785</name>
</gene>
<evidence type="ECO:0000313" key="3">
    <source>
        <dbReference type="EMBL" id="MCT7969534.1"/>
    </source>
</evidence>
<feature type="compositionally biased region" description="Polar residues" evidence="1">
    <location>
        <begin position="30"/>
        <end position="47"/>
    </location>
</feature>
<dbReference type="EMBL" id="JAMXFF010000053">
    <property type="protein sequence ID" value="MCT7969534.1"/>
    <property type="molecule type" value="Genomic_DNA"/>
</dbReference>
<keyword evidence="2" id="KW-0732">Signal</keyword>
<feature type="region of interest" description="Disordered" evidence="1">
    <location>
        <begin position="27"/>
        <end position="62"/>
    </location>
</feature>
<keyword evidence="4" id="KW-1185">Reference proteome</keyword>
<organism evidence="3 4">
    <name type="scientific">Laspinema palackyanum D2a</name>
    <dbReference type="NCBI Taxonomy" id="2953684"/>
    <lineage>
        <taxon>Bacteria</taxon>
        <taxon>Bacillati</taxon>
        <taxon>Cyanobacteriota</taxon>
        <taxon>Cyanophyceae</taxon>
        <taxon>Oscillatoriophycideae</taxon>
        <taxon>Oscillatoriales</taxon>
        <taxon>Laspinemataceae</taxon>
        <taxon>Laspinema</taxon>
        <taxon>Laspinema palackyanum</taxon>
    </lineage>
</organism>
<feature type="signal peptide" evidence="2">
    <location>
        <begin position="1"/>
        <end position="30"/>
    </location>
</feature>
<feature type="chain" id="PRO_5045840444" evidence="2">
    <location>
        <begin position="31"/>
        <end position="111"/>
    </location>
</feature>
<protein>
    <submittedName>
        <fullName evidence="3">WGxxGxxG-CTERM domain-containing protein</fullName>
    </submittedName>
</protein>
<evidence type="ECO:0000313" key="4">
    <source>
        <dbReference type="Proteomes" id="UP001525890"/>
    </source>
</evidence>
<dbReference type="Proteomes" id="UP001525890">
    <property type="component" value="Unassembled WGS sequence"/>
</dbReference>
<dbReference type="NCBIfam" id="NF041742">
    <property type="entry name" value="WGxxGxxG_fam"/>
    <property type="match status" value="1"/>
</dbReference>
<accession>A0ABT2MXQ0</accession>
<sequence>MKSSKLSTILSATVLSAGLAIAPSILPASAQMNPGTQTNPGTDTQEVYETREGTRSVEEENDNGDWGLLGLLGLLGLAGLAGRNRNEAPTYYADPARDREEVAGRSSTTYR</sequence>
<comment type="caution">
    <text evidence="3">The sequence shown here is derived from an EMBL/GenBank/DDBJ whole genome shotgun (WGS) entry which is preliminary data.</text>
</comment>
<feature type="compositionally biased region" description="Basic and acidic residues" evidence="1">
    <location>
        <begin position="48"/>
        <end position="58"/>
    </location>
</feature>
<evidence type="ECO:0000256" key="1">
    <source>
        <dbReference type="SAM" id="MobiDB-lite"/>
    </source>
</evidence>
<proteinExistence type="predicted"/>
<name>A0ABT2MXQ0_9CYAN</name>
<evidence type="ECO:0000256" key="2">
    <source>
        <dbReference type="SAM" id="SignalP"/>
    </source>
</evidence>